<dbReference type="Proteomes" id="UP001205601">
    <property type="component" value="Unassembled WGS sequence"/>
</dbReference>
<sequence>MTPDQRNYLSMSRSDHLFAILRTSLFVLAANAGFIHFGPEGYSAPLTMLAIAAGAFGIIAGRVALDDIAALRDDMSDEMKATHMGRALAGRNFAALKAITSALIGLTVLAELYAIFV</sequence>
<feature type="transmembrane region" description="Helical" evidence="1">
    <location>
        <begin position="94"/>
        <end position="116"/>
    </location>
</feature>
<protein>
    <submittedName>
        <fullName evidence="2">Uncharacterized protein</fullName>
    </submittedName>
</protein>
<dbReference type="EMBL" id="JAOCQF010000001">
    <property type="protein sequence ID" value="MCT8328015.1"/>
    <property type="molecule type" value="Genomic_DNA"/>
</dbReference>
<accession>A0ABT2NGG7</accession>
<proteinExistence type="predicted"/>
<feature type="transmembrane region" description="Helical" evidence="1">
    <location>
        <begin position="42"/>
        <end position="65"/>
    </location>
</feature>
<comment type="caution">
    <text evidence="2">The sequence shown here is derived from an EMBL/GenBank/DDBJ whole genome shotgun (WGS) entry which is preliminary data.</text>
</comment>
<evidence type="ECO:0000313" key="3">
    <source>
        <dbReference type="Proteomes" id="UP001205601"/>
    </source>
</evidence>
<keyword evidence="1" id="KW-0472">Membrane</keyword>
<organism evidence="2 3">
    <name type="scientific">Albidovulum sediminis</name>
    <dbReference type="NCBI Taxonomy" id="3066345"/>
    <lineage>
        <taxon>Bacteria</taxon>
        <taxon>Pseudomonadati</taxon>
        <taxon>Pseudomonadota</taxon>
        <taxon>Alphaproteobacteria</taxon>
        <taxon>Rhodobacterales</taxon>
        <taxon>Paracoccaceae</taxon>
        <taxon>Albidovulum</taxon>
    </lineage>
</organism>
<keyword evidence="1" id="KW-0812">Transmembrane</keyword>
<evidence type="ECO:0000313" key="2">
    <source>
        <dbReference type="EMBL" id="MCT8328015.1"/>
    </source>
</evidence>
<keyword evidence="1" id="KW-1133">Transmembrane helix</keyword>
<reference evidence="3" key="1">
    <citation type="submission" date="2023-07" db="EMBL/GenBank/DDBJ databases">
        <title>Defluviimonas sediminis sp. nov., isolated from mangrove sediment.</title>
        <authorList>
            <person name="Liu L."/>
            <person name="Li J."/>
            <person name="Huang Y."/>
            <person name="Pan J."/>
            <person name="Li M."/>
        </authorList>
    </citation>
    <scope>NUCLEOTIDE SEQUENCE [LARGE SCALE GENOMIC DNA]</scope>
    <source>
        <strain evidence="3">FT324</strain>
    </source>
</reference>
<dbReference type="RefSeq" id="WP_261493461.1">
    <property type="nucleotide sequence ID" value="NZ_JAOCQF010000001.1"/>
</dbReference>
<keyword evidence="3" id="KW-1185">Reference proteome</keyword>
<name>A0ABT2NGG7_9RHOB</name>
<gene>
    <name evidence="2" type="ORF">N5I32_00640</name>
</gene>
<evidence type="ECO:0000256" key="1">
    <source>
        <dbReference type="SAM" id="Phobius"/>
    </source>
</evidence>